<dbReference type="GO" id="GO:0004837">
    <property type="term" value="F:tyrosine decarboxylase activity"/>
    <property type="evidence" value="ECO:0007669"/>
    <property type="project" value="UniProtKB-UniRule"/>
</dbReference>
<comment type="similarity">
    <text evidence="5">Belongs to the group II decarboxylase family. Sphingosine-1-phosphate lyase subfamily.</text>
</comment>
<dbReference type="SUPFAM" id="SSF53383">
    <property type="entry name" value="PLP-dependent transferases"/>
    <property type="match status" value="1"/>
</dbReference>
<dbReference type="Gene3D" id="3.40.640.10">
    <property type="entry name" value="Type I PLP-dependent aspartate aminotransferase-like (Major domain)"/>
    <property type="match status" value="1"/>
</dbReference>
<sequence length="385" mass="42707">MENKGISHEEVLQSLRQFKKLDMTHKSGKILGSMCTCPHPVGVEAYKMFLESNLGDPGLFKGTQKMEDEVITMLGELLGKRDVSGHIITGGTEANIMAMRAARNSAQHKRHIDEPEIIVPKSAHFSFKKAADMLCLNLHEAELDDDYRMKMDSVRELITENTVAVVGVAGTTELGKIDPIAELSELCLERDIYLHVDAAFGGFSIPFLKEAGHDFPEFDFGLEGVCSITIDPHKMGLAPIPTGGILFREKKYLEAMSVKTPYLTKDRQATIVGTRTGASTAATWALMKYMGREGYTHVAERCMEVTSILAQGIEESDFKLVTQPQLNVVAFTSDEMSPDEISSKLKDKGWAVSIASYPRAVRIIVMPHVKEEHVETFLKDLNELE</sequence>
<dbReference type="PATRIC" id="fig|129848.4.peg.2001"/>
<dbReference type="InterPro" id="IPR015424">
    <property type="entry name" value="PyrdxlP-dep_Trfase"/>
</dbReference>
<comment type="cofactor">
    <cofactor evidence="1 6 7">
        <name>pyridoxal 5'-phosphate</name>
        <dbReference type="ChEBI" id="CHEBI:597326"/>
    </cofactor>
</comment>
<keyword evidence="4 6" id="KW-0456">Lyase</keyword>
<dbReference type="UniPathway" id="UPA00080"/>
<proteinExistence type="inferred from homology"/>
<dbReference type="HAMAP" id="MF_01610">
    <property type="entry name" value="MfnA_decarbox"/>
    <property type="match status" value="1"/>
</dbReference>
<dbReference type="OrthoDB" id="56891at2157"/>
<dbReference type="UniPathway" id="UPA00241"/>
<keyword evidence="2 6" id="KW-0210">Decarboxylase</keyword>
<dbReference type="RefSeq" id="WP_071907555.1">
    <property type="nucleotide sequence ID" value="NZ_LT607756.1"/>
</dbReference>
<dbReference type="GeneID" id="30412790"/>
<evidence type="ECO:0000256" key="7">
    <source>
        <dbReference type="PIRSR" id="PIRSR602129-50"/>
    </source>
</evidence>
<evidence type="ECO:0000256" key="3">
    <source>
        <dbReference type="ARBA" id="ARBA00022898"/>
    </source>
</evidence>
<dbReference type="GO" id="GO:0004068">
    <property type="term" value="F:aspartate 1-decarboxylase activity"/>
    <property type="evidence" value="ECO:0007669"/>
    <property type="project" value="UniProtKB-UniRule"/>
</dbReference>
<name>A0A1D3L4E9_9EURY</name>
<evidence type="ECO:0000256" key="2">
    <source>
        <dbReference type="ARBA" id="ARBA00022793"/>
    </source>
</evidence>
<comment type="pathway">
    <text evidence="6">Cofactor biosynthesis; methanofuran biosynthesis.</text>
</comment>
<dbReference type="STRING" id="118062.MCBB_1953"/>
<protein>
    <recommendedName>
        <fullName evidence="6">Probable L-tyrosine/L-aspartate decarboxylase</fullName>
        <shortName evidence="6">TDC/ADC</shortName>
        <ecNumber evidence="6">4.1.1.11</ecNumber>
        <ecNumber evidence="6">4.1.1.25</ecNumber>
    </recommendedName>
</protein>
<gene>
    <name evidence="6 8" type="primary">mfnA</name>
    <name evidence="8" type="ORF">MCBB_1953</name>
</gene>
<dbReference type="InterPro" id="IPR015422">
    <property type="entry name" value="PyrdxlP-dep_Trfase_small"/>
</dbReference>
<organism evidence="8 9">
    <name type="scientific">Methanobacterium congolense</name>
    <dbReference type="NCBI Taxonomy" id="118062"/>
    <lineage>
        <taxon>Archaea</taxon>
        <taxon>Methanobacteriati</taxon>
        <taxon>Methanobacteriota</taxon>
        <taxon>Methanomada group</taxon>
        <taxon>Methanobacteria</taxon>
        <taxon>Methanobacteriales</taxon>
        <taxon>Methanobacteriaceae</taxon>
        <taxon>Methanobacterium</taxon>
    </lineage>
</organism>
<feature type="modified residue" description="N6-(pyridoxal phosphate)lysine" evidence="6 7">
    <location>
        <position position="234"/>
    </location>
</feature>
<accession>A0A1D3L4E9</accession>
<comment type="catalytic activity">
    <reaction evidence="6">
        <text>L-tyrosine + H(+) = tyramine + CO2</text>
        <dbReference type="Rhea" id="RHEA:14345"/>
        <dbReference type="ChEBI" id="CHEBI:15378"/>
        <dbReference type="ChEBI" id="CHEBI:16526"/>
        <dbReference type="ChEBI" id="CHEBI:58315"/>
        <dbReference type="ChEBI" id="CHEBI:327995"/>
        <dbReference type="EC" id="4.1.1.25"/>
    </reaction>
</comment>
<comment type="catalytic activity">
    <reaction evidence="6">
        <text>L-aspartate + H(+) = beta-alanine + CO2</text>
        <dbReference type="Rhea" id="RHEA:19497"/>
        <dbReference type="ChEBI" id="CHEBI:15378"/>
        <dbReference type="ChEBI" id="CHEBI:16526"/>
        <dbReference type="ChEBI" id="CHEBI:29991"/>
        <dbReference type="ChEBI" id="CHEBI:57966"/>
        <dbReference type="EC" id="4.1.1.11"/>
    </reaction>
</comment>
<dbReference type="Pfam" id="PF00282">
    <property type="entry name" value="Pyridoxal_deC"/>
    <property type="match status" value="1"/>
</dbReference>
<dbReference type="InterPro" id="IPR015421">
    <property type="entry name" value="PyrdxlP-dep_Trfase_major"/>
</dbReference>
<keyword evidence="3 6" id="KW-0663">Pyridoxal phosphate</keyword>
<dbReference type="GO" id="GO:0015937">
    <property type="term" value="P:coenzyme A biosynthetic process"/>
    <property type="evidence" value="ECO:0007669"/>
    <property type="project" value="UniProtKB-UniRule"/>
</dbReference>
<dbReference type="PANTHER" id="PTHR42735">
    <property type="match status" value="1"/>
</dbReference>
<dbReference type="GO" id="GO:0019752">
    <property type="term" value="P:carboxylic acid metabolic process"/>
    <property type="evidence" value="ECO:0007669"/>
    <property type="project" value="InterPro"/>
</dbReference>
<evidence type="ECO:0000256" key="5">
    <source>
        <dbReference type="ARBA" id="ARBA00038302"/>
    </source>
</evidence>
<dbReference type="GO" id="GO:0030170">
    <property type="term" value="F:pyridoxal phosphate binding"/>
    <property type="evidence" value="ECO:0007669"/>
    <property type="project" value="UniProtKB-UniRule"/>
</dbReference>
<dbReference type="GO" id="GO:2001120">
    <property type="term" value="P:methanofuran biosynthetic process"/>
    <property type="evidence" value="ECO:0007669"/>
    <property type="project" value="UniProtKB-UniRule"/>
</dbReference>
<dbReference type="InterPro" id="IPR002129">
    <property type="entry name" value="PyrdxlP-dep_de-COase"/>
</dbReference>
<evidence type="ECO:0000256" key="6">
    <source>
        <dbReference type="HAMAP-Rule" id="MF_01610"/>
    </source>
</evidence>
<evidence type="ECO:0000313" key="9">
    <source>
        <dbReference type="Proteomes" id="UP000094707"/>
    </source>
</evidence>
<dbReference type="NCBIfam" id="TIGR03812">
    <property type="entry name" value="tyr_de_CO2_Arch"/>
    <property type="match status" value="1"/>
</dbReference>
<dbReference type="InterPro" id="IPR050477">
    <property type="entry name" value="GrpII_AminoAcid_Decarb"/>
</dbReference>
<dbReference type="PANTHER" id="PTHR42735:SF6">
    <property type="entry name" value="SPHINGOSINE-1-PHOSPHATE LYASE 1"/>
    <property type="match status" value="1"/>
</dbReference>
<comment type="pathway">
    <text evidence="6">Cofactor biosynthesis; coenzyme A biosynthesis.</text>
</comment>
<dbReference type="EC" id="4.1.1.25" evidence="6"/>
<dbReference type="KEGG" id="mcub:MCBB_1953"/>
<comment type="similarity">
    <text evidence="6">Belongs to the group II decarboxylase family. MfnA subfamily.</text>
</comment>
<evidence type="ECO:0000256" key="1">
    <source>
        <dbReference type="ARBA" id="ARBA00001933"/>
    </source>
</evidence>
<dbReference type="InterPro" id="IPR020931">
    <property type="entry name" value="MfnA"/>
</dbReference>
<dbReference type="EC" id="4.1.1.11" evidence="6"/>
<dbReference type="Proteomes" id="UP000094707">
    <property type="component" value="Chromosome I"/>
</dbReference>
<comment type="function">
    <text evidence="6">Catalyzes the decarboxylation of L-tyrosine to produce tyramine for methanofuran biosynthesis. Can also catalyze the decarboxylation of L-aspartate to produce beta-alanine for coenzyme A (CoA) biosynthesis.</text>
</comment>
<evidence type="ECO:0000256" key="4">
    <source>
        <dbReference type="ARBA" id="ARBA00023239"/>
    </source>
</evidence>
<dbReference type="AlphaFoldDB" id="A0A1D3L4E9"/>
<evidence type="ECO:0000313" key="8">
    <source>
        <dbReference type="EMBL" id="SCG86501.1"/>
    </source>
</evidence>
<keyword evidence="9" id="KW-1185">Reference proteome</keyword>
<dbReference type="EMBL" id="LT607756">
    <property type="protein sequence ID" value="SCG86501.1"/>
    <property type="molecule type" value="Genomic_DNA"/>
</dbReference>
<dbReference type="Gene3D" id="3.90.1150.10">
    <property type="entry name" value="Aspartate Aminotransferase, domain 1"/>
    <property type="match status" value="1"/>
</dbReference>
<reference evidence="8 9" key="1">
    <citation type="submission" date="2016-08" db="EMBL/GenBank/DDBJ databases">
        <authorList>
            <person name="Seilhamer J.J."/>
        </authorList>
    </citation>
    <scope>NUCLEOTIDE SEQUENCE [LARGE SCALE GENOMIC DNA]</scope>
    <source>
        <strain evidence="8">Buetzberg</strain>
    </source>
</reference>